<accession>A0A066U725</accession>
<organism evidence="2 3">
    <name type="scientific">Amycolatopsis rifamycinica</name>
    <dbReference type="NCBI Taxonomy" id="287986"/>
    <lineage>
        <taxon>Bacteria</taxon>
        <taxon>Bacillati</taxon>
        <taxon>Actinomycetota</taxon>
        <taxon>Actinomycetes</taxon>
        <taxon>Pseudonocardiales</taxon>
        <taxon>Pseudonocardiaceae</taxon>
        <taxon>Amycolatopsis</taxon>
    </lineage>
</organism>
<feature type="compositionally biased region" description="Polar residues" evidence="1">
    <location>
        <begin position="1"/>
        <end position="23"/>
    </location>
</feature>
<evidence type="ECO:0000256" key="1">
    <source>
        <dbReference type="SAM" id="MobiDB-lite"/>
    </source>
</evidence>
<gene>
    <name evidence="2" type="ORF">DV20_07655</name>
</gene>
<evidence type="ECO:0000313" key="2">
    <source>
        <dbReference type="EMBL" id="KDN22900.1"/>
    </source>
</evidence>
<feature type="region of interest" description="Disordered" evidence="1">
    <location>
        <begin position="1"/>
        <end position="63"/>
    </location>
</feature>
<dbReference type="Proteomes" id="UP000027345">
    <property type="component" value="Unassembled WGS sequence"/>
</dbReference>
<name>A0A066U725_9PSEU</name>
<dbReference type="AlphaFoldDB" id="A0A066U725"/>
<keyword evidence="3" id="KW-1185">Reference proteome</keyword>
<dbReference type="EMBL" id="JMQI01000014">
    <property type="protein sequence ID" value="KDN22900.1"/>
    <property type="molecule type" value="Genomic_DNA"/>
</dbReference>
<comment type="caution">
    <text evidence="2">The sequence shown here is derived from an EMBL/GenBank/DDBJ whole genome shotgun (WGS) entry which is preliminary data.</text>
</comment>
<sequence>MRASSSRIGASQPTCANVGSSPIATDPPAMSRMVRIMAGFRPRVSANRPSRTPPSGRKKKASA</sequence>
<evidence type="ECO:0000313" key="3">
    <source>
        <dbReference type="Proteomes" id="UP000027345"/>
    </source>
</evidence>
<reference evidence="2 3" key="1">
    <citation type="submission" date="2014-05" db="EMBL/GenBank/DDBJ databases">
        <title>Draft genome sequence of Amycolatopsis rifamycinica DSM 46095.</title>
        <authorList>
            <person name="Lal R."/>
            <person name="Saxena A."/>
            <person name="Kumari R."/>
            <person name="Mukherjee U."/>
            <person name="Singh P."/>
            <person name="Sangwan N."/>
            <person name="Mahato N.K."/>
        </authorList>
    </citation>
    <scope>NUCLEOTIDE SEQUENCE [LARGE SCALE GENOMIC DNA]</scope>
    <source>
        <strain evidence="2 3">DSM 46095</strain>
    </source>
</reference>
<protein>
    <submittedName>
        <fullName evidence="2">Uncharacterized protein</fullName>
    </submittedName>
</protein>
<dbReference type="STRING" id="287986.DV20_07655"/>
<proteinExistence type="predicted"/>